<dbReference type="Pfam" id="PF03466">
    <property type="entry name" value="LysR_substrate"/>
    <property type="match status" value="1"/>
</dbReference>
<dbReference type="OrthoDB" id="7333438at2"/>
<dbReference type="SUPFAM" id="SSF53850">
    <property type="entry name" value="Periplasmic binding protein-like II"/>
    <property type="match status" value="1"/>
</dbReference>
<evidence type="ECO:0000313" key="7">
    <source>
        <dbReference type="Proteomes" id="UP000295783"/>
    </source>
</evidence>
<gene>
    <name evidence="6" type="ORF">A8950_1893</name>
</gene>
<evidence type="ECO:0000256" key="4">
    <source>
        <dbReference type="ARBA" id="ARBA00023163"/>
    </source>
</evidence>
<keyword evidence="4" id="KW-0804">Transcription</keyword>
<reference evidence="6 7" key="1">
    <citation type="submission" date="2019-03" db="EMBL/GenBank/DDBJ databases">
        <title>Genomic Encyclopedia of Type Strains, Phase III (KMG-III): the genomes of soil and plant-associated and newly described type strains.</title>
        <authorList>
            <person name="Whitman W."/>
        </authorList>
    </citation>
    <scope>NUCLEOTIDE SEQUENCE [LARGE SCALE GENOMIC DNA]</scope>
    <source>
        <strain evidence="6 7">CGMCC 1.7660</strain>
    </source>
</reference>
<dbReference type="PRINTS" id="PR00039">
    <property type="entry name" value="HTHLYSR"/>
</dbReference>
<evidence type="ECO:0000256" key="2">
    <source>
        <dbReference type="ARBA" id="ARBA00023015"/>
    </source>
</evidence>
<dbReference type="Pfam" id="PF00126">
    <property type="entry name" value="HTH_1"/>
    <property type="match status" value="1"/>
</dbReference>
<evidence type="ECO:0000313" key="6">
    <source>
        <dbReference type="EMBL" id="TDQ82073.1"/>
    </source>
</evidence>
<organism evidence="6 7">
    <name type="scientific">Dongia mobilis</name>
    <dbReference type="NCBI Taxonomy" id="578943"/>
    <lineage>
        <taxon>Bacteria</taxon>
        <taxon>Pseudomonadati</taxon>
        <taxon>Pseudomonadota</taxon>
        <taxon>Alphaproteobacteria</taxon>
        <taxon>Rhodospirillales</taxon>
        <taxon>Dongiaceae</taxon>
        <taxon>Dongia</taxon>
    </lineage>
</organism>
<proteinExistence type="inferred from homology"/>
<dbReference type="InterPro" id="IPR005119">
    <property type="entry name" value="LysR_subst-bd"/>
</dbReference>
<comment type="caution">
    <text evidence="6">The sequence shown here is derived from an EMBL/GenBank/DDBJ whole genome shotgun (WGS) entry which is preliminary data.</text>
</comment>
<dbReference type="AlphaFoldDB" id="A0A4R6WMI0"/>
<dbReference type="Proteomes" id="UP000295783">
    <property type="component" value="Unassembled WGS sequence"/>
</dbReference>
<dbReference type="PANTHER" id="PTHR30537:SF3">
    <property type="entry name" value="TRANSCRIPTIONAL REGULATORY PROTEIN"/>
    <property type="match status" value="1"/>
</dbReference>
<dbReference type="Gene3D" id="3.40.190.290">
    <property type="match status" value="1"/>
</dbReference>
<dbReference type="PANTHER" id="PTHR30537">
    <property type="entry name" value="HTH-TYPE TRANSCRIPTIONAL REGULATOR"/>
    <property type="match status" value="1"/>
</dbReference>
<dbReference type="InterPro" id="IPR058163">
    <property type="entry name" value="LysR-type_TF_proteobact-type"/>
</dbReference>
<dbReference type="SUPFAM" id="SSF46785">
    <property type="entry name" value="Winged helix' DNA-binding domain"/>
    <property type="match status" value="1"/>
</dbReference>
<dbReference type="CDD" id="cd05466">
    <property type="entry name" value="PBP2_LTTR_substrate"/>
    <property type="match status" value="1"/>
</dbReference>
<sequence length="281" mass="31455">MNWSDLRIFLAISRTGTLGAAGRHLGLTQPTMGRRLRALEAETGHSLFQRTSDGFVLTDEGQALLAPAERMEEAALSAERILSGGDALSGLIRVSSSDWFGLHVLTPVFTEFIKVHPGLSLELVTDARLFSLARREADIAFRISPFMEPEIIQRKLLRMEYAFYGSRDWSGDLPEDGDGLSLVTMDTSFGNLPDMLWLQRKLPRARIAYRSNNRDVQARACAMGAGFAVLPRPLGDSMRELRVFHLGESPPGRDVWVGYHRDLKRTSRLRALLDFTLQRLA</sequence>
<dbReference type="InterPro" id="IPR000847">
    <property type="entry name" value="LysR_HTH_N"/>
</dbReference>
<keyword evidence="7" id="KW-1185">Reference proteome</keyword>
<dbReference type="GO" id="GO:0006351">
    <property type="term" value="P:DNA-templated transcription"/>
    <property type="evidence" value="ECO:0007669"/>
    <property type="project" value="TreeGrafter"/>
</dbReference>
<comment type="similarity">
    <text evidence="1">Belongs to the LysR transcriptional regulatory family.</text>
</comment>
<evidence type="ECO:0000256" key="3">
    <source>
        <dbReference type="ARBA" id="ARBA00023125"/>
    </source>
</evidence>
<name>A0A4R6WMI0_9PROT</name>
<dbReference type="GO" id="GO:0043565">
    <property type="term" value="F:sequence-specific DNA binding"/>
    <property type="evidence" value="ECO:0007669"/>
    <property type="project" value="TreeGrafter"/>
</dbReference>
<keyword evidence="3" id="KW-0238">DNA-binding</keyword>
<feature type="domain" description="HTH lysR-type" evidence="5">
    <location>
        <begin position="1"/>
        <end position="58"/>
    </location>
</feature>
<dbReference type="InterPro" id="IPR036390">
    <property type="entry name" value="WH_DNA-bd_sf"/>
</dbReference>
<dbReference type="PROSITE" id="PS50931">
    <property type="entry name" value="HTH_LYSR"/>
    <property type="match status" value="1"/>
</dbReference>
<dbReference type="RefSeq" id="WP_133613386.1">
    <property type="nucleotide sequence ID" value="NZ_SNYW01000008.1"/>
</dbReference>
<protein>
    <submittedName>
        <fullName evidence="6">LysR family transcriptional regulator</fullName>
    </submittedName>
</protein>
<keyword evidence="2" id="KW-0805">Transcription regulation</keyword>
<evidence type="ECO:0000256" key="1">
    <source>
        <dbReference type="ARBA" id="ARBA00009437"/>
    </source>
</evidence>
<accession>A0A4R6WMI0</accession>
<evidence type="ECO:0000259" key="5">
    <source>
        <dbReference type="PROSITE" id="PS50931"/>
    </source>
</evidence>
<dbReference type="EMBL" id="SNYW01000008">
    <property type="protein sequence ID" value="TDQ82073.1"/>
    <property type="molecule type" value="Genomic_DNA"/>
</dbReference>
<dbReference type="InterPro" id="IPR036388">
    <property type="entry name" value="WH-like_DNA-bd_sf"/>
</dbReference>
<dbReference type="Gene3D" id="1.10.10.10">
    <property type="entry name" value="Winged helix-like DNA-binding domain superfamily/Winged helix DNA-binding domain"/>
    <property type="match status" value="1"/>
</dbReference>
<dbReference type="GO" id="GO:0003700">
    <property type="term" value="F:DNA-binding transcription factor activity"/>
    <property type="evidence" value="ECO:0007669"/>
    <property type="project" value="InterPro"/>
</dbReference>